<dbReference type="OrthoDB" id="978at2759"/>
<name>A0A8J5QGX7_9ASCO</name>
<dbReference type="RefSeq" id="XP_049262132.1">
    <property type="nucleotide sequence ID" value="XM_049408569.1"/>
</dbReference>
<dbReference type="EMBL" id="JAGSYN010000190">
    <property type="protein sequence ID" value="KAG7661899.1"/>
    <property type="molecule type" value="Genomic_DNA"/>
</dbReference>
<protein>
    <recommendedName>
        <fullName evidence="3">Carnosine N-methyltransferase</fullName>
    </recommendedName>
</protein>
<dbReference type="Pfam" id="PF07942">
    <property type="entry name" value="CARME"/>
    <property type="match status" value="1"/>
</dbReference>
<dbReference type="SMART" id="SM01296">
    <property type="entry name" value="N2227"/>
    <property type="match status" value="1"/>
</dbReference>
<dbReference type="PANTHER" id="PTHR12303:SF11">
    <property type="entry name" value="AER338CP"/>
    <property type="match status" value="1"/>
</dbReference>
<dbReference type="PANTHER" id="PTHR12303">
    <property type="entry name" value="CARNOSINE N-METHYLTRANSFERASE"/>
    <property type="match status" value="1"/>
</dbReference>
<dbReference type="InterPro" id="IPR012901">
    <property type="entry name" value="CARME"/>
</dbReference>
<organism evidence="1 2">
    <name type="scientific">[Candida] subhashii</name>
    <dbReference type="NCBI Taxonomy" id="561895"/>
    <lineage>
        <taxon>Eukaryota</taxon>
        <taxon>Fungi</taxon>
        <taxon>Dikarya</taxon>
        <taxon>Ascomycota</taxon>
        <taxon>Saccharomycotina</taxon>
        <taxon>Pichiomycetes</taxon>
        <taxon>Debaryomycetaceae</taxon>
        <taxon>Spathaspora</taxon>
    </lineage>
</organism>
<reference evidence="1 2" key="1">
    <citation type="journal article" date="2021" name="DNA Res.">
        <title>Genome analysis of Candida subhashii reveals its hybrid nature and dual mitochondrial genome conformations.</title>
        <authorList>
            <person name="Mixao V."/>
            <person name="Hegedusova E."/>
            <person name="Saus E."/>
            <person name="Pryszcz L.P."/>
            <person name="Cillingova A."/>
            <person name="Nosek J."/>
            <person name="Gabaldon T."/>
        </authorList>
    </citation>
    <scope>NUCLEOTIDE SEQUENCE [LARGE SCALE GENOMIC DNA]</scope>
    <source>
        <strain evidence="1 2">CBS 10753</strain>
    </source>
</reference>
<dbReference type="GeneID" id="73471394"/>
<dbReference type="AlphaFoldDB" id="A0A8J5QGX7"/>
<evidence type="ECO:0000313" key="1">
    <source>
        <dbReference type="EMBL" id="KAG7661899.1"/>
    </source>
</evidence>
<keyword evidence="2" id="KW-1185">Reference proteome</keyword>
<proteinExistence type="predicted"/>
<gene>
    <name evidence="1" type="ORF">J8A68_004594</name>
</gene>
<evidence type="ECO:0008006" key="3">
    <source>
        <dbReference type="Google" id="ProtNLM"/>
    </source>
</evidence>
<sequence length="415" mass="47793">MFGRTDLFRNIANFIISLKATTTAPVRFNYPAFRGVNHKNFQQLSEFQKVEVLSAVSSLRNYYRASILQLDRRRKLFKLMTWRQQRLCEDVGYLNKLKSIQKSIQTNSEFTNAVADHVIDTYGISYKDFNLIDNNKNNNNSSVSSTNYRVLEALSHYVRDWESLENIGQELIPIYNYVLKHLNNIIPEEEKSTTCLIFPGSGLGRMAYEFAKLGYGAVHAVEFSGLMSTFAQFNFSPQKSSSYKIFPYVHNNSDFYTTKLQLRIMNISLPGEKPDNFHLHHDDFRYFEIPNPEKYSQVVVISIYFLDTAENLMEYLDTIKKLTGPKLNNSIKRGYWINAGPLKYGTAAQVELNADELTLMRKKTGWLDLDSVYTLKDPSSVGNDTGLVGYVTDTQSMWQGYYGLNMFATAREENK</sequence>
<accession>A0A8J5QGX7</accession>
<dbReference type="Proteomes" id="UP000694255">
    <property type="component" value="Unassembled WGS sequence"/>
</dbReference>
<dbReference type="GO" id="GO:0008757">
    <property type="term" value="F:S-adenosylmethionine-dependent methyltransferase activity"/>
    <property type="evidence" value="ECO:0007669"/>
    <property type="project" value="InterPro"/>
</dbReference>
<evidence type="ECO:0000313" key="2">
    <source>
        <dbReference type="Proteomes" id="UP000694255"/>
    </source>
</evidence>
<comment type="caution">
    <text evidence="1">The sequence shown here is derived from an EMBL/GenBank/DDBJ whole genome shotgun (WGS) entry which is preliminary data.</text>
</comment>